<feature type="domain" description="AB hydrolase-1" evidence="1">
    <location>
        <begin position="328"/>
        <end position="484"/>
    </location>
</feature>
<evidence type="ECO:0000313" key="3">
    <source>
        <dbReference type="Proteomes" id="UP001596098"/>
    </source>
</evidence>
<protein>
    <submittedName>
        <fullName evidence="2">Alpha/beta hydrolase</fullName>
    </submittedName>
</protein>
<dbReference type="PANTHER" id="PTHR43798:SF33">
    <property type="entry name" value="HYDROLASE, PUTATIVE (AFU_ORTHOLOGUE AFUA_2G14860)-RELATED"/>
    <property type="match status" value="1"/>
</dbReference>
<dbReference type="SUPFAM" id="SSF53474">
    <property type="entry name" value="alpha/beta-Hydrolases"/>
    <property type="match status" value="2"/>
</dbReference>
<organism evidence="2 3">
    <name type="scientific">Nocardioides yefusunii</name>
    <dbReference type="NCBI Taxonomy" id="2500546"/>
    <lineage>
        <taxon>Bacteria</taxon>
        <taxon>Bacillati</taxon>
        <taxon>Actinomycetota</taxon>
        <taxon>Actinomycetes</taxon>
        <taxon>Propionibacteriales</taxon>
        <taxon>Nocardioidaceae</taxon>
        <taxon>Nocardioides</taxon>
    </lineage>
</organism>
<keyword evidence="3" id="KW-1185">Reference proteome</keyword>
<gene>
    <name evidence="2" type="ORF">ACFPWU_01540</name>
</gene>
<keyword evidence="2" id="KW-0378">Hydrolase</keyword>
<evidence type="ECO:0000259" key="1">
    <source>
        <dbReference type="Pfam" id="PF00561"/>
    </source>
</evidence>
<sequence>MSSAATSPLAGVEIERHYATLPAGSASSGAQVHYLRAGHGKPVVLTHSSPMSAETMKHWIEPLAARFTVYALDTAGYGQSDPLTAVDGDEPTIDDYAVRVLEFADAVGLDRFTIGGTHTGSKIALAVAVRAPGRVAQLVMDGLGIYTSAEMLDQLDRYTPPVVPDWYGGHLLEAWHRMRNMWTFFPWYDQRPEARLDESLPALEDLHQMTFDLLRSPDWGLAYRAAFRYDARAALERLKVPAVLVAKEADPLHGHLPRLGVDAPSLTVTSVANADHMAAVVAAFDDAVDLPDAPQVPATVHLGGTTRRYVRTASGTTHVRFDGDPDAPVVLLVHGSPGSADSFDDLIRDLAADHLVVSPDTLGNGFSSPPHVDLEHGVVPEIGDFADVTAEVMEALGLRGVKAYGSHTGACIALELACRRPDLVAQVVADGLPVLDEESRRDILANYFIDMSPTIHGEHLVRAWHTIRDVQLYWPWYRTDAVNARPTAPSDPEHLHRLVMEFVKSGSSYKYSYGAAFRFMSQERLAAVDVPVLVCATPEDMLREGSEDIAGGRISFVELEPAAGRGAAWALRQVN</sequence>
<comment type="caution">
    <text evidence="2">The sequence shown here is derived from an EMBL/GenBank/DDBJ whole genome shotgun (WGS) entry which is preliminary data.</text>
</comment>
<dbReference type="InterPro" id="IPR000073">
    <property type="entry name" value="AB_hydrolase_1"/>
</dbReference>
<name>A0ABW1QS97_9ACTN</name>
<feature type="domain" description="AB hydrolase-1" evidence="1">
    <location>
        <begin position="41"/>
        <end position="173"/>
    </location>
</feature>
<dbReference type="Pfam" id="PF00561">
    <property type="entry name" value="Abhydrolase_1"/>
    <property type="match status" value="2"/>
</dbReference>
<accession>A0ABW1QS97</accession>
<evidence type="ECO:0000313" key="2">
    <source>
        <dbReference type="EMBL" id="MFC6152346.1"/>
    </source>
</evidence>
<dbReference type="PANTHER" id="PTHR43798">
    <property type="entry name" value="MONOACYLGLYCEROL LIPASE"/>
    <property type="match status" value="1"/>
</dbReference>
<dbReference type="Gene3D" id="3.40.50.1820">
    <property type="entry name" value="alpha/beta hydrolase"/>
    <property type="match status" value="2"/>
</dbReference>
<dbReference type="EMBL" id="JBHSQI010000001">
    <property type="protein sequence ID" value="MFC6152346.1"/>
    <property type="molecule type" value="Genomic_DNA"/>
</dbReference>
<dbReference type="InterPro" id="IPR050266">
    <property type="entry name" value="AB_hydrolase_sf"/>
</dbReference>
<dbReference type="InterPro" id="IPR029058">
    <property type="entry name" value="AB_hydrolase_fold"/>
</dbReference>
<dbReference type="RefSeq" id="WP_128220551.1">
    <property type="nucleotide sequence ID" value="NZ_CP034929.1"/>
</dbReference>
<reference evidence="3" key="1">
    <citation type="journal article" date="2019" name="Int. J. Syst. Evol. Microbiol.">
        <title>The Global Catalogue of Microorganisms (GCM) 10K type strain sequencing project: providing services to taxonomists for standard genome sequencing and annotation.</title>
        <authorList>
            <consortium name="The Broad Institute Genomics Platform"/>
            <consortium name="The Broad Institute Genome Sequencing Center for Infectious Disease"/>
            <person name="Wu L."/>
            <person name="Ma J."/>
        </authorList>
    </citation>
    <scope>NUCLEOTIDE SEQUENCE [LARGE SCALE GENOMIC DNA]</scope>
    <source>
        <strain evidence="3">DFY28</strain>
    </source>
</reference>
<dbReference type="Proteomes" id="UP001596098">
    <property type="component" value="Unassembled WGS sequence"/>
</dbReference>
<dbReference type="GO" id="GO:0016787">
    <property type="term" value="F:hydrolase activity"/>
    <property type="evidence" value="ECO:0007669"/>
    <property type="project" value="UniProtKB-KW"/>
</dbReference>
<proteinExistence type="predicted"/>